<dbReference type="EMBL" id="JAUSTI010000001">
    <property type="protein sequence ID" value="MDQ0168755.1"/>
    <property type="molecule type" value="Genomic_DNA"/>
</dbReference>
<sequence>MLYYINNATSREIKAFRNTLLRLHVWIYEDIPFIAVSYLGENWTYDVTLTVATRDMKDVASAFVNGESNVVTLCLIDAQTNAIRAIRTLGLPEDAMKTVRDAGRAQLDRYEDESEVLAVVNSVYERMSTADIIARGTVYEFRRK</sequence>
<evidence type="ECO:0000313" key="1">
    <source>
        <dbReference type="EMBL" id="MDQ0168755.1"/>
    </source>
</evidence>
<comment type="caution">
    <text evidence="1">The sequence shown here is derived from an EMBL/GenBank/DDBJ whole genome shotgun (WGS) entry which is preliminary data.</text>
</comment>
<dbReference type="Proteomes" id="UP001233836">
    <property type="component" value="Unassembled WGS sequence"/>
</dbReference>
<organism evidence="1 2">
    <name type="scientific">Paenibacillus tundrae</name>
    <dbReference type="NCBI Taxonomy" id="528187"/>
    <lineage>
        <taxon>Bacteria</taxon>
        <taxon>Bacillati</taxon>
        <taxon>Bacillota</taxon>
        <taxon>Bacilli</taxon>
        <taxon>Bacillales</taxon>
        <taxon>Paenibacillaceae</taxon>
        <taxon>Paenibacillus</taxon>
    </lineage>
</organism>
<keyword evidence="2" id="KW-1185">Reference proteome</keyword>
<accession>A0ABT9W6K7</accession>
<reference evidence="1 2" key="1">
    <citation type="submission" date="2023-07" db="EMBL/GenBank/DDBJ databases">
        <title>Sorghum-associated microbial communities from plants grown in Nebraska, USA.</title>
        <authorList>
            <person name="Schachtman D."/>
        </authorList>
    </citation>
    <scope>NUCLEOTIDE SEQUENCE [LARGE SCALE GENOMIC DNA]</scope>
    <source>
        <strain evidence="1 2">DS1314</strain>
    </source>
</reference>
<gene>
    <name evidence="1" type="ORF">J2T19_000192</name>
</gene>
<evidence type="ECO:0000313" key="2">
    <source>
        <dbReference type="Proteomes" id="UP001233836"/>
    </source>
</evidence>
<proteinExistence type="predicted"/>
<protein>
    <submittedName>
        <fullName evidence="1">Uncharacterized protein</fullName>
    </submittedName>
</protein>
<name>A0ABT9W6K7_9BACL</name>